<dbReference type="Proteomes" id="UP000243423">
    <property type="component" value="Nucleomorph 2"/>
</dbReference>
<feature type="domain" description="Large ribosomal subunit protein eL14" evidence="4">
    <location>
        <begin position="44"/>
        <end position="118"/>
    </location>
</feature>
<reference evidence="5 6" key="1">
    <citation type="journal article" date="2011" name="Genome Biol. Evol.">
        <title>Complete nucleomorph genome sequence of the nonphotosynthetic alga Cryptomonas paramecium reveals a core nucleomorph gene set.</title>
        <authorList>
            <person name="Tanifuji G."/>
            <person name="Onodera N.T."/>
            <person name="Wheeler T.J."/>
            <person name="Dlutek M."/>
            <person name="Donaher N."/>
            <person name="Archibald J.M."/>
        </authorList>
    </citation>
    <scope>NUCLEOTIDE SEQUENCE [LARGE SCALE GENOMIC DNA]</scope>
    <source>
        <strain evidence="5 6">CCAP977/2A</strain>
    </source>
</reference>
<evidence type="ECO:0000256" key="3">
    <source>
        <dbReference type="ARBA" id="ARBA00023274"/>
    </source>
</evidence>
<dbReference type="Pfam" id="PF01929">
    <property type="entry name" value="Ribosomal_L14e"/>
    <property type="match status" value="1"/>
</dbReference>
<evidence type="ECO:0000259" key="4">
    <source>
        <dbReference type="Pfam" id="PF01929"/>
    </source>
</evidence>
<dbReference type="GO" id="GO:0006412">
    <property type="term" value="P:translation"/>
    <property type="evidence" value="ECO:0007669"/>
    <property type="project" value="InterPro"/>
</dbReference>
<proteinExistence type="inferred from homology"/>
<dbReference type="GO" id="GO:0042273">
    <property type="term" value="P:ribosomal large subunit biogenesis"/>
    <property type="evidence" value="ECO:0007669"/>
    <property type="project" value="TreeGrafter"/>
</dbReference>
<dbReference type="InterPro" id="IPR002784">
    <property type="entry name" value="Ribosomal_eL14_dom"/>
</dbReference>
<dbReference type="PANTHER" id="PTHR11127:SF2">
    <property type="entry name" value="LARGE RIBOSOMAL SUBUNIT PROTEIN EL14"/>
    <property type="match status" value="1"/>
</dbReference>
<dbReference type="Gene3D" id="2.30.30.30">
    <property type="match status" value="1"/>
</dbReference>
<keyword evidence="2 5" id="KW-0689">Ribosomal protein</keyword>
<dbReference type="AlphaFoldDB" id="F2HHZ6"/>
<name>F2HHZ6_9CRYP</name>
<evidence type="ECO:0000313" key="5">
    <source>
        <dbReference type="EMBL" id="AEA38942.1"/>
    </source>
</evidence>
<dbReference type="CDD" id="cd23702">
    <property type="entry name" value="eL14"/>
    <property type="match status" value="1"/>
</dbReference>
<dbReference type="InterPro" id="IPR039660">
    <property type="entry name" value="Ribosomal_eL14"/>
</dbReference>
<evidence type="ECO:0000313" key="6">
    <source>
        <dbReference type="Proteomes" id="UP000243423"/>
    </source>
</evidence>
<dbReference type="GeneID" id="10447184"/>
<dbReference type="InterPro" id="IPR014722">
    <property type="entry name" value="Rib_uL2_dom2"/>
</dbReference>
<dbReference type="GO" id="GO:0022625">
    <property type="term" value="C:cytosolic large ribosomal subunit"/>
    <property type="evidence" value="ECO:0007669"/>
    <property type="project" value="TreeGrafter"/>
</dbReference>
<accession>F2HHZ6</accession>
<dbReference type="SUPFAM" id="SSF50104">
    <property type="entry name" value="Translation proteins SH3-like domain"/>
    <property type="match status" value="1"/>
</dbReference>
<gene>
    <name evidence="5" type="primary">rpl14</name>
    <name evidence="5" type="ORF">CPARA_2gp284</name>
</gene>
<dbReference type="GO" id="GO:0003723">
    <property type="term" value="F:RNA binding"/>
    <property type="evidence" value="ECO:0007669"/>
    <property type="project" value="InterPro"/>
</dbReference>
<keyword evidence="5" id="KW-0542">Nucleomorph</keyword>
<geneLocation type="nucleomorph" evidence="5"/>
<comment type="similarity">
    <text evidence="1">Belongs to the eukaryotic ribosomal protein eL14 family.</text>
</comment>
<dbReference type="GO" id="GO:0003735">
    <property type="term" value="F:structural constituent of ribosome"/>
    <property type="evidence" value="ECO:0007669"/>
    <property type="project" value="InterPro"/>
</dbReference>
<dbReference type="InterPro" id="IPR008991">
    <property type="entry name" value="Translation_prot_SH3-like_sf"/>
</dbReference>
<protein>
    <submittedName>
        <fullName evidence="5">60S ribosomal protein L14A</fullName>
    </submittedName>
</protein>
<keyword evidence="3" id="KW-0687">Ribonucleoprotein</keyword>
<dbReference type="EMBL" id="CP002173">
    <property type="protein sequence ID" value="AEA38942.1"/>
    <property type="molecule type" value="Genomic_DNA"/>
</dbReference>
<evidence type="ECO:0000256" key="1">
    <source>
        <dbReference type="ARBA" id="ARBA00006592"/>
    </source>
</evidence>
<dbReference type="PANTHER" id="PTHR11127">
    <property type="entry name" value="60S RIBOSOMAL PROTEIN L14"/>
    <property type="match status" value="1"/>
</dbReference>
<dbReference type="RefSeq" id="XP_003239840.1">
    <property type="nucleotide sequence ID" value="XM_003239792.1"/>
</dbReference>
<organism evidence="5 6">
    <name type="scientific">Cryptomonas paramaecium</name>
    <dbReference type="NCBI Taxonomy" id="2898"/>
    <lineage>
        <taxon>Eukaryota</taxon>
        <taxon>Cryptophyceae</taxon>
        <taxon>Cryptomonadales</taxon>
        <taxon>Cryptomonadaceae</taxon>
        <taxon>Cryptomonas</taxon>
    </lineage>
</organism>
<evidence type="ECO:0000256" key="2">
    <source>
        <dbReference type="ARBA" id="ARBA00022980"/>
    </source>
</evidence>
<sequence length="125" mass="14546">MSLTNFIEIGRVIVIKKGVFRGKIGVIVDVIDKNRCLVDGWASRQIINVKNIKLTKVVIKGIDKKIGSRKLKTKLECNLNLIYRWCETKAAIKYYSNERKKQLDDFDIFKYKIGKQCKNVFLYSN</sequence>